<keyword evidence="4 8" id="KW-0560">Oxidoreductase</keyword>
<dbReference type="EMBL" id="MCFA01000014">
    <property type="protein sequence ID" value="ORY17178.1"/>
    <property type="molecule type" value="Genomic_DNA"/>
</dbReference>
<dbReference type="InterPro" id="IPR002401">
    <property type="entry name" value="Cyt_P450_E_grp-I"/>
</dbReference>
<evidence type="ECO:0000256" key="2">
    <source>
        <dbReference type="ARBA" id="ARBA00010617"/>
    </source>
</evidence>
<evidence type="ECO:0000313" key="10">
    <source>
        <dbReference type="Proteomes" id="UP000193144"/>
    </source>
</evidence>
<evidence type="ECO:0000256" key="3">
    <source>
        <dbReference type="ARBA" id="ARBA00022723"/>
    </source>
</evidence>
<accession>A0A1Y2A3V3</accession>
<dbReference type="InterPro" id="IPR017972">
    <property type="entry name" value="Cyt_P450_CS"/>
</dbReference>
<evidence type="ECO:0000256" key="6">
    <source>
        <dbReference type="ARBA" id="ARBA00023033"/>
    </source>
</evidence>
<dbReference type="PRINTS" id="PR00385">
    <property type="entry name" value="P450"/>
</dbReference>
<dbReference type="GO" id="GO:0016705">
    <property type="term" value="F:oxidoreductase activity, acting on paired donors, with incorporation or reduction of molecular oxygen"/>
    <property type="evidence" value="ECO:0007669"/>
    <property type="project" value="InterPro"/>
</dbReference>
<protein>
    <submittedName>
        <fullName evidence="9">Cytochrome P450</fullName>
    </submittedName>
</protein>
<dbReference type="InterPro" id="IPR001128">
    <property type="entry name" value="Cyt_P450"/>
</dbReference>
<keyword evidence="6 8" id="KW-0503">Monooxygenase</keyword>
<keyword evidence="10" id="KW-1185">Reference proteome</keyword>
<dbReference type="STRING" id="1231657.A0A1Y2A3V3"/>
<dbReference type="GO" id="GO:0004497">
    <property type="term" value="F:monooxygenase activity"/>
    <property type="evidence" value="ECO:0007669"/>
    <property type="project" value="UniProtKB-KW"/>
</dbReference>
<comment type="caution">
    <text evidence="9">The sequence shown here is derived from an EMBL/GenBank/DDBJ whole genome shotgun (WGS) entry which is preliminary data.</text>
</comment>
<dbReference type="PANTHER" id="PTHR24305">
    <property type="entry name" value="CYTOCHROME P450"/>
    <property type="match status" value="1"/>
</dbReference>
<dbReference type="CDD" id="cd11062">
    <property type="entry name" value="CYP58-like"/>
    <property type="match status" value="1"/>
</dbReference>
<evidence type="ECO:0000256" key="8">
    <source>
        <dbReference type="RuleBase" id="RU000461"/>
    </source>
</evidence>
<proteinExistence type="inferred from homology"/>
<dbReference type="Gene3D" id="1.10.630.10">
    <property type="entry name" value="Cytochrome P450"/>
    <property type="match status" value="1"/>
</dbReference>
<organism evidence="9 10">
    <name type="scientific">Clohesyomyces aquaticus</name>
    <dbReference type="NCBI Taxonomy" id="1231657"/>
    <lineage>
        <taxon>Eukaryota</taxon>
        <taxon>Fungi</taxon>
        <taxon>Dikarya</taxon>
        <taxon>Ascomycota</taxon>
        <taxon>Pezizomycotina</taxon>
        <taxon>Dothideomycetes</taxon>
        <taxon>Pleosporomycetidae</taxon>
        <taxon>Pleosporales</taxon>
        <taxon>Lindgomycetaceae</taxon>
        <taxon>Clohesyomyces</taxon>
    </lineage>
</organism>
<dbReference type="Pfam" id="PF00067">
    <property type="entry name" value="p450"/>
    <property type="match status" value="1"/>
</dbReference>
<evidence type="ECO:0000256" key="5">
    <source>
        <dbReference type="ARBA" id="ARBA00023004"/>
    </source>
</evidence>
<evidence type="ECO:0000256" key="4">
    <source>
        <dbReference type="ARBA" id="ARBA00023002"/>
    </source>
</evidence>
<dbReference type="AlphaFoldDB" id="A0A1Y2A3V3"/>
<feature type="binding site" description="axial binding residue" evidence="7">
    <location>
        <position position="398"/>
    </location>
    <ligand>
        <name>heme</name>
        <dbReference type="ChEBI" id="CHEBI:30413"/>
    </ligand>
    <ligandPart>
        <name>Fe</name>
        <dbReference type="ChEBI" id="CHEBI:18248"/>
    </ligandPart>
</feature>
<dbReference type="InterPro" id="IPR036396">
    <property type="entry name" value="Cyt_P450_sf"/>
</dbReference>
<evidence type="ECO:0000313" key="9">
    <source>
        <dbReference type="EMBL" id="ORY17178.1"/>
    </source>
</evidence>
<comment type="similarity">
    <text evidence="2 8">Belongs to the cytochrome P450 family.</text>
</comment>
<evidence type="ECO:0000256" key="7">
    <source>
        <dbReference type="PIRSR" id="PIRSR602401-1"/>
    </source>
</evidence>
<dbReference type="PANTHER" id="PTHR24305:SF157">
    <property type="entry name" value="N-ACETYLTRYPTOPHAN 6-HYDROXYLASE IVOC-RELATED"/>
    <property type="match status" value="1"/>
</dbReference>
<comment type="cofactor">
    <cofactor evidence="1 7">
        <name>heme</name>
        <dbReference type="ChEBI" id="CHEBI:30413"/>
    </cofactor>
</comment>
<reference evidence="9 10" key="1">
    <citation type="submission" date="2016-07" db="EMBL/GenBank/DDBJ databases">
        <title>Pervasive Adenine N6-methylation of Active Genes in Fungi.</title>
        <authorList>
            <consortium name="DOE Joint Genome Institute"/>
            <person name="Mondo S.J."/>
            <person name="Dannebaum R.O."/>
            <person name="Kuo R.C."/>
            <person name="Labutti K."/>
            <person name="Haridas S."/>
            <person name="Kuo A."/>
            <person name="Salamov A."/>
            <person name="Ahrendt S.R."/>
            <person name="Lipzen A."/>
            <person name="Sullivan W."/>
            <person name="Andreopoulos W.B."/>
            <person name="Clum A."/>
            <person name="Lindquist E."/>
            <person name="Daum C."/>
            <person name="Ramamoorthy G.K."/>
            <person name="Gryganskyi A."/>
            <person name="Culley D."/>
            <person name="Magnuson J.K."/>
            <person name="James T.Y."/>
            <person name="O'Malley M.A."/>
            <person name="Stajich J.E."/>
            <person name="Spatafora J.W."/>
            <person name="Visel A."/>
            <person name="Grigoriev I.V."/>
        </authorList>
    </citation>
    <scope>NUCLEOTIDE SEQUENCE [LARGE SCALE GENOMIC DNA]</scope>
    <source>
        <strain evidence="9 10">CBS 115471</strain>
    </source>
</reference>
<evidence type="ECO:0000256" key="1">
    <source>
        <dbReference type="ARBA" id="ARBA00001971"/>
    </source>
</evidence>
<name>A0A1Y2A3V3_9PLEO</name>
<keyword evidence="5 7" id="KW-0408">Iron</keyword>
<dbReference type="GO" id="GO:0020037">
    <property type="term" value="F:heme binding"/>
    <property type="evidence" value="ECO:0007669"/>
    <property type="project" value="InterPro"/>
</dbReference>
<dbReference type="GO" id="GO:0005506">
    <property type="term" value="F:iron ion binding"/>
    <property type="evidence" value="ECO:0007669"/>
    <property type="project" value="InterPro"/>
</dbReference>
<sequence length="460" mass="52626">MTEVTDNLAALTFWYEFYYDVYPNQFQYLWKIKQLHEQYGPIVCINPIHIHIHDPDYFETIYTSGTHKRNRCSWCMHEGASSFGSGMLETMDHDLHKMRRSAGTSYFSKRSAQELAPSVVGKVFKLLDRLKNDTGKIVNLNDAMAALTMDVISGYCFGEAMGYLENPEYAKEWLDMLHGGIQIRPIGRQFPWLINTLLDLPPWIAVYLSPAAAIMGELHLGILRRIEKIRDEEASPDKLKATDHEKKPHRLMTEGQTFVAAGTETTARTLSVTTYSLLKSMDGREKLKEELWKGLPERTLPVSLPQWEALLYLSAVINEGLRVAHGVSSRQPLITTHEELQYEQWTIPRGTPVMESLYLIHMDPDISPEPFAFRPECWIENPKLTKYLFAFSRGSRGCLGMNLAISELYVAMAYLFRTLEMEIYNTVEARDVLTTNDCFVGMKDLKSDDMKVKVLGEVKG</sequence>
<keyword evidence="3 7" id="KW-0479">Metal-binding</keyword>
<dbReference type="OrthoDB" id="3945418at2759"/>
<dbReference type="SUPFAM" id="SSF48264">
    <property type="entry name" value="Cytochrome P450"/>
    <property type="match status" value="1"/>
</dbReference>
<keyword evidence="7 8" id="KW-0349">Heme</keyword>
<dbReference type="Proteomes" id="UP000193144">
    <property type="component" value="Unassembled WGS sequence"/>
</dbReference>
<dbReference type="PROSITE" id="PS00086">
    <property type="entry name" value="CYTOCHROME_P450"/>
    <property type="match status" value="1"/>
</dbReference>
<dbReference type="InterPro" id="IPR050121">
    <property type="entry name" value="Cytochrome_P450_monoxygenase"/>
</dbReference>
<gene>
    <name evidence="9" type="ORF">BCR34DRAFT_622108</name>
</gene>
<dbReference type="PRINTS" id="PR00463">
    <property type="entry name" value="EP450I"/>
</dbReference>